<dbReference type="Gramene" id="ONIVA01G50580.5">
    <property type="protein sequence ID" value="ONIVA01G50580.5"/>
    <property type="gene ID" value="ONIVA01G50580"/>
</dbReference>
<name>A0A0E0FZ17_ORYNI</name>
<dbReference type="Proteomes" id="UP000006591">
    <property type="component" value="Chromosome 1"/>
</dbReference>
<dbReference type="EnsemblPlants" id="ONIVA01G50580.5">
    <property type="protein sequence ID" value="ONIVA01G50580.5"/>
    <property type="gene ID" value="ONIVA01G50580"/>
</dbReference>
<evidence type="ECO:0000313" key="2">
    <source>
        <dbReference type="Proteomes" id="UP000006591"/>
    </source>
</evidence>
<keyword evidence="2" id="KW-1185">Reference proteome</keyword>
<dbReference type="AlphaFoldDB" id="A0A0E0FZ17"/>
<reference evidence="1" key="1">
    <citation type="submission" date="2015-04" db="UniProtKB">
        <authorList>
            <consortium name="EnsemblPlants"/>
        </authorList>
    </citation>
    <scope>IDENTIFICATION</scope>
    <source>
        <strain evidence="1">SL10</strain>
    </source>
</reference>
<accession>A0A0E0FZ17</accession>
<protein>
    <submittedName>
        <fullName evidence="1">Uncharacterized protein</fullName>
    </submittedName>
</protein>
<evidence type="ECO:0000313" key="1">
    <source>
        <dbReference type="EnsemblPlants" id="ONIVA01G50580.5"/>
    </source>
</evidence>
<sequence>MQIYSVKTTSWTCRARAGWRRERKSTFSLSCCVFRDGSIETTHTTEQLYGLYESLSKIHMQWRKRNQIYEKSLEAKALSKRQTSKGNFITFKW</sequence>
<proteinExistence type="predicted"/>
<organism evidence="1">
    <name type="scientific">Oryza nivara</name>
    <name type="common">Indian wild rice</name>
    <name type="synonym">Oryza sativa f. spontanea</name>
    <dbReference type="NCBI Taxonomy" id="4536"/>
    <lineage>
        <taxon>Eukaryota</taxon>
        <taxon>Viridiplantae</taxon>
        <taxon>Streptophyta</taxon>
        <taxon>Embryophyta</taxon>
        <taxon>Tracheophyta</taxon>
        <taxon>Spermatophyta</taxon>
        <taxon>Magnoliopsida</taxon>
        <taxon>Liliopsida</taxon>
        <taxon>Poales</taxon>
        <taxon>Poaceae</taxon>
        <taxon>BOP clade</taxon>
        <taxon>Oryzoideae</taxon>
        <taxon>Oryzeae</taxon>
        <taxon>Oryzinae</taxon>
        <taxon>Oryza</taxon>
    </lineage>
</organism>
<dbReference type="HOGENOM" id="CLU_2403368_0_0_1"/>
<reference evidence="1" key="2">
    <citation type="submission" date="2018-04" db="EMBL/GenBank/DDBJ databases">
        <title>OnivRS2 (Oryza nivara Reference Sequence Version 2).</title>
        <authorList>
            <person name="Zhang J."/>
            <person name="Kudrna D."/>
            <person name="Lee S."/>
            <person name="Talag J."/>
            <person name="Rajasekar S."/>
            <person name="Welchert J."/>
            <person name="Hsing Y.-I."/>
            <person name="Wing R.A."/>
        </authorList>
    </citation>
    <scope>NUCLEOTIDE SEQUENCE [LARGE SCALE GENOMIC DNA]</scope>
</reference>